<dbReference type="GO" id="GO:0004672">
    <property type="term" value="F:protein kinase activity"/>
    <property type="evidence" value="ECO:0007669"/>
    <property type="project" value="InterPro"/>
</dbReference>
<gene>
    <name evidence="3" type="ORF">PPL_05837</name>
</gene>
<dbReference type="InParanoid" id="D3BBG9"/>
<dbReference type="AlphaFoldDB" id="D3BBG9"/>
<dbReference type="InterPro" id="IPR008271">
    <property type="entry name" value="Ser/Thr_kinase_AS"/>
</dbReference>
<dbReference type="PANTHER" id="PTHR32134:SF175">
    <property type="entry name" value="FNIP REPEAT-CONTAINING PROTEIN"/>
    <property type="match status" value="1"/>
</dbReference>
<dbReference type="Gene3D" id="3.30.200.20">
    <property type="entry name" value="Phosphorylase Kinase, domain 1"/>
    <property type="match status" value="1"/>
</dbReference>
<dbReference type="RefSeq" id="XP_020433120.1">
    <property type="nucleotide sequence ID" value="XM_020576708.1"/>
</dbReference>
<dbReference type="Pfam" id="PF00069">
    <property type="entry name" value="Pkinase"/>
    <property type="match status" value="1"/>
</dbReference>
<evidence type="ECO:0000259" key="2">
    <source>
        <dbReference type="PROSITE" id="PS50011"/>
    </source>
</evidence>
<evidence type="ECO:0000256" key="1">
    <source>
        <dbReference type="ARBA" id="ARBA00025754"/>
    </source>
</evidence>
<dbReference type="Proteomes" id="UP000001396">
    <property type="component" value="Unassembled WGS sequence"/>
</dbReference>
<dbReference type="InterPro" id="IPR000719">
    <property type="entry name" value="Prot_kinase_dom"/>
</dbReference>
<dbReference type="Pfam" id="PF05725">
    <property type="entry name" value="FNIP"/>
    <property type="match status" value="5"/>
</dbReference>
<accession>D3BBG9</accession>
<dbReference type="SUPFAM" id="SSF52058">
    <property type="entry name" value="L domain-like"/>
    <property type="match status" value="1"/>
</dbReference>
<dbReference type="SMART" id="SM00220">
    <property type="entry name" value="S_TKc"/>
    <property type="match status" value="1"/>
</dbReference>
<evidence type="ECO:0000313" key="3">
    <source>
        <dbReference type="EMBL" id="EFA81002.1"/>
    </source>
</evidence>
<dbReference type="PROSITE" id="PS50011">
    <property type="entry name" value="PROTEIN_KINASE_DOM"/>
    <property type="match status" value="1"/>
</dbReference>
<dbReference type="InterPro" id="IPR008615">
    <property type="entry name" value="FNIP"/>
</dbReference>
<name>D3BBG9_HETP5</name>
<sequence length="832" mass="95035">MDKSVEIIDCNTLINGRNIFKFISDYNCGATILIQNHLRDIGREIHNNTKIIGNFAFGVKDFIIPDIVDIQYRLIIIRPNKSIFTKLCSKSHSYTININGIDGDINNVSNTHNDSQQNHIINIDGEMNSVSKPYNNSQQIHIINNKSYRTLSQFPSNNDVYLVESKDTENKQLLYVYKRISYKNSQVIYNRTSEEIRAMKLLKGNRRFVQLVDYYHDQNNQIFHIITEYCKGGDLYQKHKHLTDSNLIFEEPEIWDFLVQLFNILLDLEKHRIVHNDIKPLNIFIEGDLRNWSLILGDFGGCLFPPKGQTIANEIAQIIEDNCVIPKQQDNDLLSVFTPNSTLKSVIYGTPGFLAPVSKIYSTEFVRYLTNHPDENKNHRVTEYYTQILESKVPSISKRIVFISKERYSEDLANFISLLLDPNPKNRESLKGLLSQYIKSITFNNIIKFDLNIKFDYNSILMNTQNITTIIFGDQFNQQLHGNSLPPNLISLTFGCSYNRPIPIGVLPKSLVSLSFGEDFNQKLEPGALPDSIVTLRFGYGFNQVFTKGVLPSSLKSLTMGGYNHELEGNELPQHLEELELSFYTQSIQAEVFPSTIKSLTLGTFSNGFDQQLAVGVLPQSLERLRFGSFNQKIGTDVLPNTLKTLSFDRNFNQPFNIGVLPPSLESLSLPPNYNHVFKQDVLPHLIKSLNLDDYSQPIGIGVLPSSLLQITILQYSRSTNQNFDSGKRQIVLQNNRIPLPESLESIIIGVYKDFKKQGILPKLEGLLINGDGQFLEALKLTDSLEELQFIQDYYPEYATNIINYLSKSPNYQLQGKNIIALLVFKYEINKD</sequence>
<organism evidence="3 4">
    <name type="scientific">Heterostelium pallidum (strain ATCC 26659 / Pp 5 / PN500)</name>
    <name type="common">Cellular slime mold</name>
    <name type="synonym">Polysphondylium pallidum</name>
    <dbReference type="NCBI Taxonomy" id="670386"/>
    <lineage>
        <taxon>Eukaryota</taxon>
        <taxon>Amoebozoa</taxon>
        <taxon>Evosea</taxon>
        <taxon>Eumycetozoa</taxon>
        <taxon>Dictyostelia</taxon>
        <taxon>Acytosteliales</taxon>
        <taxon>Acytosteliaceae</taxon>
        <taxon>Heterostelium</taxon>
    </lineage>
</organism>
<proteinExistence type="inferred from homology"/>
<dbReference type="GO" id="GO:0005524">
    <property type="term" value="F:ATP binding"/>
    <property type="evidence" value="ECO:0007669"/>
    <property type="project" value="InterPro"/>
</dbReference>
<dbReference type="Gene3D" id="1.10.510.10">
    <property type="entry name" value="Transferase(Phosphotransferase) domain 1"/>
    <property type="match status" value="1"/>
</dbReference>
<dbReference type="InterPro" id="IPR051251">
    <property type="entry name" value="STK_FNIP-Repeat"/>
</dbReference>
<dbReference type="GeneID" id="31361321"/>
<dbReference type="PROSITE" id="PS00108">
    <property type="entry name" value="PROTEIN_KINASE_ST"/>
    <property type="match status" value="1"/>
</dbReference>
<dbReference type="EMBL" id="ADBJ01000026">
    <property type="protein sequence ID" value="EFA81002.1"/>
    <property type="molecule type" value="Genomic_DNA"/>
</dbReference>
<comment type="similarity">
    <text evidence="1">Belongs to the protein kinase superfamily. STE Ser/Thr protein kinase family.</text>
</comment>
<feature type="domain" description="Protein kinase" evidence="2">
    <location>
        <begin position="148"/>
        <end position="443"/>
    </location>
</feature>
<dbReference type="SUPFAM" id="SSF56112">
    <property type="entry name" value="Protein kinase-like (PK-like)"/>
    <property type="match status" value="1"/>
</dbReference>
<dbReference type="InterPro" id="IPR011009">
    <property type="entry name" value="Kinase-like_dom_sf"/>
</dbReference>
<comment type="caution">
    <text evidence="3">The sequence shown here is derived from an EMBL/GenBank/DDBJ whole genome shotgun (WGS) entry which is preliminary data.</text>
</comment>
<dbReference type="STRING" id="670386.D3BBG9"/>
<dbReference type="PANTHER" id="PTHR32134">
    <property type="entry name" value="FNIP REPEAT-CONTAINING PROTEIN"/>
    <property type="match status" value="1"/>
</dbReference>
<protein>
    <submittedName>
        <fullName evidence="3">FNIP repeat-containing protein</fullName>
    </submittedName>
</protein>
<evidence type="ECO:0000313" key="4">
    <source>
        <dbReference type="Proteomes" id="UP000001396"/>
    </source>
</evidence>
<reference evidence="3 4" key="1">
    <citation type="journal article" date="2011" name="Genome Res.">
        <title>Phylogeny-wide analysis of social amoeba genomes highlights ancient origins for complex intercellular communication.</title>
        <authorList>
            <person name="Heidel A.J."/>
            <person name="Lawal H.M."/>
            <person name="Felder M."/>
            <person name="Schilde C."/>
            <person name="Helps N.R."/>
            <person name="Tunggal B."/>
            <person name="Rivero F."/>
            <person name="John U."/>
            <person name="Schleicher M."/>
            <person name="Eichinger L."/>
            <person name="Platzer M."/>
            <person name="Noegel A.A."/>
            <person name="Schaap P."/>
            <person name="Gloeckner G."/>
        </authorList>
    </citation>
    <scope>NUCLEOTIDE SEQUENCE [LARGE SCALE GENOMIC DNA]</scope>
    <source>
        <strain evidence="4">ATCC 26659 / Pp 5 / PN500</strain>
    </source>
</reference>
<keyword evidence="4" id="KW-1185">Reference proteome</keyword>